<keyword evidence="3" id="KW-0819">tRNA processing</keyword>
<feature type="region of interest" description="Disordered" evidence="6">
    <location>
        <begin position="462"/>
        <end position="561"/>
    </location>
</feature>
<dbReference type="InterPro" id="IPR036322">
    <property type="entry name" value="WD40_repeat_dom_sf"/>
</dbReference>
<dbReference type="PANTHER" id="PTHR16288:SF0">
    <property type="entry name" value="TRNA (GUANINE-N(7)-)-METHYLTRANSFERASE NON-CATALYTIC SUBUNIT WDR4"/>
    <property type="match status" value="1"/>
</dbReference>
<dbReference type="InterPro" id="IPR028884">
    <property type="entry name" value="Trm82"/>
</dbReference>
<organism evidence="7 8">
    <name type="scientific">Rhodotorula mucilaginosa</name>
    <name type="common">Yeast</name>
    <name type="synonym">Rhodotorula rubra</name>
    <dbReference type="NCBI Taxonomy" id="5537"/>
    <lineage>
        <taxon>Eukaryota</taxon>
        <taxon>Fungi</taxon>
        <taxon>Dikarya</taxon>
        <taxon>Basidiomycota</taxon>
        <taxon>Pucciniomycotina</taxon>
        <taxon>Microbotryomycetes</taxon>
        <taxon>Sporidiobolales</taxon>
        <taxon>Sporidiobolaceae</taxon>
        <taxon>Rhodotorula</taxon>
    </lineage>
</organism>
<dbReference type="GO" id="GO:0005634">
    <property type="term" value="C:nucleus"/>
    <property type="evidence" value="ECO:0007669"/>
    <property type="project" value="UniProtKB-SubCell"/>
</dbReference>
<feature type="region of interest" description="Disordered" evidence="6">
    <location>
        <begin position="266"/>
        <end position="312"/>
    </location>
</feature>
<evidence type="ECO:0000256" key="3">
    <source>
        <dbReference type="ARBA" id="ARBA00022694"/>
    </source>
</evidence>
<evidence type="ECO:0000256" key="1">
    <source>
        <dbReference type="ARBA" id="ARBA00004123"/>
    </source>
</evidence>
<comment type="subcellular location">
    <subcellularLocation>
        <location evidence="1">Nucleus</location>
    </subcellularLocation>
</comment>
<feature type="compositionally biased region" description="Basic and acidic residues" evidence="6">
    <location>
        <begin position="512"/>
        <end position="521"/>
    </location>
</feature>
<dbReference type="InterPro" id="IPR015943">
    <property type="entry name" value="WD40/YVTN_repeat-like_dom_sf"/>
</dbReference>
<keyword evidence="2" id="KW-0853">WD repeat</keyword>
<evidence type="ECO:0000256" key="6">
    <source>
        <dbReference type="SAM" id="MobiDB-lite"/>
    </source>
</evidence>
<keyword evidence="8" id="KW-1185">Reference proteome</keyword>
<keyword evidence="5" id="KW-0539">Nucleus</keyword>
<dbReference type="SUPFAM" id="SSF50978">
    <property type="entry name" value="WD40 repeat-like"/>
    <property type="match status" value="1"/>
</dbReference>
<dbReference type="GO" id="GO:0005829">
    <property type="term" value="C:cytosol"/>
    <property type="evidence" value="ECO:0007669"/>
    <property type="project" value="TreeGrafter"/>
</dbReference>
<dbReference type="Gene3D" id="2.130.10.10">
    <property type="entry name" value="YVTN repeat-like/Quinoprotein amine dehydrogenase"/>
    <property type="match status" value="2"/>
</dbReference>
<dbReference type="OrthoDB" id="339900at2759"/>
<evidence type="ECO:0000313" key="8">
    <source>
        <dbReference type="Proteomes" id="UP000777482"/>
    </source>
</evidence>
<dbReference type="GO" id="GO:0036265">
    <property type="term" value="P:RNA (guanine-N7)-methylation"/>
    <property type="evidence" value="ECO:0007669"/>
    <property type="project" value="InterPro"/>
</dbReference>
<protein>
    <submittedName>
        <fullName evidence="7">tRNA (Guanine-N(7)-)-methyltransferase non-catalytic subunit trm82</fullName>
    </submittedName>
</protein>
<accession>A0A9P6VUQ2</accession>
<feature type="compositionally biased region" description="Low complexity" evidence="6">
    <location>
        <begin position="538"/>
        <end position="561"/>
    </location>
</feature>
<dbReference type="GO" id="GO:0006400">
    <property type="term" value="P:tRNA modification"/>
    <property type="evidence" value="ECO:0007669"/>
    <property type="project" value="TreeGrafter"/>
</dbReference>
<sequence>MTSRHPVQALASTPELLITASDRQISTFDAATNAPIASASHHTALVRFLCTYTDPASSAVYLISTGEDKQLQVSRLPQLELVNSRPLPKRANALEVTPKGEIVVGDKFGDVYIFPLHVEPTAAPVVAAPSDEDDKDAHQPILGHVSMLTSLALIPAEPSCGLTHDWIATGDRDEHIRISRFPAGHVIEKFAWGSKSLVSSLLYLPPSPSAPATDSRNPGAYLLSAGGDSTIQLFRLPSAELVKQVPIADLILPHIIVCAQRPVPIPAGRRKDKRGERKNKEQSAGDAAQPKSDGEEGAAEADNATTSPRQFSDLPKAMAVTKMLEIGTTRENGGVIVLVAGSTALLYLPFRTLFADATATDVAPPSLLAFSHPILDVVGAPVPSSAGSLCEVLVSFDTTRGPGSPDSAPLTRVSLRSEDSSLVALPTLATDAVFFESACATTDSPPVVSSLYPVLSLLHHPGEVGDEADPEAAAKDKRNRGKKRGWTTDPDALSESGDGIRPGKRAAGRAETLQRYEEAKRKLASGGADAPLTEGEKAAVQAIESEAQSEASAVIEGSTVA</sequence>
<evidence type="ECO:0000313" key="7">
    <source>
        <dbReference type="EMBL" id="KAG0655515.1"/>
    </source>
</evidence>
<evidence type="ECO:0000256" key="4">
    <source>
        <dbReference type="ARBA" id="ARBA00022737"/>
    </source>
</evidence>
<comment type="caution">
    <text evidence="7">The sequence shown here is derived from an EMBL/GenBank/DDBJ whole genome shotgun (WGS) entry which is preliminary data.</text>
</comment>
<dbReference type="Proteomes" id="UP000777482">
    <property type="component" value="Unassembled WGS sequence"/>
</dbReference>
<name>A0A9P6VUQ2_RHOMI</name>
<feature type="compositionally biased region" description="Basic and acidic residues" evidence="6">
    <location>
        <begin position="273"/>
        <end position="283"/>
    </location>
</feature>
<reference evidence="7 8" key="1">
    <citation type="submission" date="2020-11" db="EMBL/GenBank/DDBJ databases">
        <title>Kefir isolates.</title>
        <authorList>
            <person name="Marcisauskas S."/>
            <person name="Kim Y."/>
            <person name="Blasche S."/>
        </authorList>
    </citation>
    <scope>NUCLEOTIDE SEQUENCE [LARGE SCALE GENOMIC DNA]</scope>
    <source>
        <strain evidence="7 8">KR</strain>
    </source>
</reference>
<gene>
    <name evidence="7" type="primary">TRM82</name>
    <name evidence="7" type="ORF">C6P46_000861</name>
</gene>
<dbReference type="EMBL" id="PUHQ01000118">
    <property type="protein sequence ID" value="KAG0655515.1"/>
    <property type="molecule type" value="Genomic_DNA"/>
</dbReference>
<dbReference type="PANTHER" id="PTHR16288">
    <property type="entry name" value="WD40 REPEAT PROTEIN 4"/>
    <property type="match status" value="1"/>
</dbReference>
<dbReference type="GO" id="GO:0043527">
    <property type="term" value="C:tRNA methyltransferase complex"/>
    <property type="evidence" value="ECO:0007669"/>
    <property type="project" value="TreeGrafter"/>
</dbReference>
<evidence type="ECO:0000256" key="2">
    <source>
        <dbReference type="ARBA" id="ARBA00022574"/>
    </source>
</evidence>
<keyword evidence="4" id="KW-0677">Repeat</keyword>
<dbReference type="AlphaFoldDB" id="A0A9P6VUQ2"/>
<proteinExistence type="predicted"/>
<evidence type="ECO:0000256" key="5">
    <source>
        <dbReference type="ARBA" id="ARBA00023242"/>
    </source>
</evidence>